<comment type="caution">
    <text evidence="16">The sequence shown here is derived from an EMBL/GenBank/DDBJ whole genome shotgun (WGS) entry which is preliminary data.</text>
</comment>
<feature type="domain" description="FAD-dependent oxidoreductase 2 FAD-binding" evidence="14">
    <location>
        <begin position="14"/>
        <end position="392"/>
    </location>
</feature>
<dbReference type="PANTHER" id="PTHR42716">
    <property type="entry name" value="L-ASPARTATE OXIDASE"/>
    <property type="match status" value="1"/>
</dbReference>
<comment type="cofactor">
    <cofactor evidence="1 13">
        <name>FAD</name>
        <dbReference type="ChEBI" id="CHEBI:57692"/>
    </cofactor>
</comment>
<keyword evidence="7 13" id="KW-0662">Pyridine nucleotide biosynthesis</keyword>
<dbReference type="SUPFAM" id="SSF46977">
    <property type="entry name" value="Succinate dehydrogenase/fumarate reductase flavoprotein C-terminal domain"/>
    <property type="match status" value="1"/>
</dbReference>
<dbReference type="InterPro" id="IPR005288">
    <property type="entry name" value="NadB"/>
</dbReference>
<comment type="function">
    <text evidence="10">Catalyzes the oxidation of L-aspartate to iminoaspartate, the first step in the de novo biosynthesis of NAD(+).</text>
</comment>
<evidence type="ECO:0000259" key="15">
    <source>
        <dbReference type="Pfam" id="PF02910"/>
    </source>
</evidence>
<evidence type="ECO:0000259" key="14">
    <source>
        <dbReference type="Pfam" id="PF00890"/>
    </source>
</evidence>
<evidence type="ECO:0000256" key="5">
    <source>
        <dbReference type="ARBA" id="ARBA00021901"/>
    </source>
</evidence>
<evidence type="ECO:0000256" key="12">
    <source>
        <dbReference type="NCBIfam" id="TIGR00551"/>
    </source>
</evidence>
<dbReference type="InterPro" id="IPR027477">
    <property type="entry name" value="Succ_DH/fumarate_Rdtase_cat_sf"/>
</dbReference>
<keyword evidence="17" id="KW-1185">Reference proteome</keyword>
<dbReference type="Pfam" id="PF02910">
    <property type="entry name" value="Succ_DH_flav_C"/>
    <property type="match status" value="1"/>
</dbReference>
<dbReference type="PRINTS" id="PR00411">
    <property type="entry name" value="PNDRDTASEI"/>
</dbReference>
<comment type="catalytic activity">
    <reaction evidence="11">
        <text>L-aspartate + O2 = iminosuccinate + H2O2</text>
        <dbReference type="Rhea" id="RHEA:25876"/>
        <dbReference type="ChEBI" id="CHEBI:15379"/>
        <dbReference type="ChEBI" id="CHEBI:16240"/>
        <dbReference type="ChEBI" id="CHEBI:29991"/>
        <dbReference type="ChEBI" id="CHEBI:77875"/>
        <dbReference type="EC" id="1.4.3.16"/>
    </reaction>
    <physiologicalReaction direction="left-to-right" evidence="11">
        <dbReference type="Rhea" id="RHEA:25877"/>
    </physiologicalReaction>
</comment>
<dbReference type="InterPro" id="IPR036188">
    <property type="entry name" value="FAD/NAD-bd_sf"/>
</dbReference>
<evidence type="ECO:0000313" key="17">
    <source>
        <dbReference type="Proteomes" id="UP000093501"/>
    </source>
</evidence>
<keyword evidence="8 13" id="KW-0274">FAD</keyword>
<dbReference type="PRINTS" id="PR00368">
    <property type="entry name" value="FADPNR"/>
</dbReference>
<evidence type="ECO:0000256" key="9">
    <source>
        <dbReference type="ARBA" id="ARBA00023002"/>
    </source>
</evidence>
<dbReference type="GO" id="GO:0034628">
    <property type="term" value="P:'de novo' NAD+ biosynthetic process from L-aspartate"/>
    <property type="evidence" value="ECO:0007669"/>
    <property type="project" value="TreeGrafter"/>
</dbReference>
<dbReference type="FunFam" id="3.90.700.10:FF:000002">
    <property type="entry name" value="L-aspartate oxidase"/>
    <property type="match status" value="1"/>
</dbReference>
<dbReference type="InterPro" id="IPR015939">
    <property type="entry name" value="Fum_Rdtase/Succ_DH_flav-like_C"/>
</dbReference>
<gene>
    <name evidence="16" type="ORF">BCR15_05980</name>
</gene>
<dbReference type="GO" id="GO:0008734">
    <property type="term" value="F:L-aspartate oxidase activity"/>
    <property type="evidence" value="ECO:0007669"/>
    <property type="project" value="UniProtKB-UniRule"/>
</dbReference>
<accession>A0A1C0ALL5</accession>
<comment type="pathway">
    <text evidence="2 13">Cofactor biosynthesis; NAD(+) biosynthesis; iminoaspartate from L-aspartate (oxidase route): step 1/1.</text>
</comment>
<dbReference type="EC" id="1.4.3.16" evidence="4 12"/>
<evidence type="ECO:0000256" key="1">
    <source>
        <dbReference type="ARBA" id="ARBA00001974"/>
    </source>
</evidence>
<comment type="similarity">
    <text evidence="3 13">Belongs to the FAD-dependent oxidoreductase 2 family. NadB subfamily.</text>
</comment>
<dbReference type="EMBL" id="MBQD01000022">
    <property type="protein sequence ID" value="OCL33458.1"/>
    <property type="molecule type" value="Genomic_DNA"/>
</dbReference>
<dbReference type="UniPathway" id="UPA00253">
    <property type="reaction ID" value="UER00326"/>
</dbReference>
<dbReference type="SUPFAM" id="SSF56425">
    <property type="entry name" value="Succinate dehydrogenase/fumarate reductase flavoprotein, catalytic domain"/>
    <property type="match status" value="1"/>
</dbReference>
<evidence type="ECO:0000256" key="6">
    <source>
        <dbReference type="ARBA" id="ARBA00022630"/>
    </source>
</evidence>
<dbReference type="GO" id="GO:0033765">
    <property type="term" value="F:steroid dehydrogenase activity, acting on the CH-CH group of donors"/>
    <property type="evidence" value="ECO:0007669"/>
    <property type="project" value="UniProtKB-ARBA"/>
</dbReference>
<evidence type="ECO:0000256" key="4">
    <source>
        <dbReference type="ARBA" id="ARBA00012173"/>
    </source>
</evidence>
<sequence length="539" mass="54477">MLPAAAPAWTGRTDVVVVGTGAAGLSALLHLAAAGVDCVAVTRGEVTDSATAWAQGGLAAVWDDGDTLASHLADTLTAGAGLCDAGVVSDLVASAPGAIRRLIGLGARFDRASGGGLDLHLEGGHSARRIIHADGDATGAEIERALWAALSSALAGSRTPVMTRTRLVDVLTDAEGRACGVRLLDADGQVGELLAGAVVLATGGIGQLWPVTSNPLGATGDGVAAALRAGAEVRDLEFMQFHPTVLADAAAGSRGVLVSEAVRGEGAWLVDDAGHRIMAGVHPLLELAPRDVVSAAIMAHLDRTGAPHVWLDATFFGRSTWEGHFPGILALCRGRGVDPVTERIPVHPAAHYACGGVAADLHGRTSVPGLYAVGEVAATGVHGANRLASNSLTEALVAGDRVGALLASGPVGRVGVPVSRAAAGVVEPTAVPAIRAWMQREAFVSRTGPGLAALGAALAAVPLGAGRVDHASLTATNLHAVATIVAAAAAERTESRGAHRRSDFPDTSNTWERRITVRLTEGALELTSAPLAITERTAA</sequence>
<comment type="subcellular location">
    <subcellularLocation>
        <location evidence="13">Cytoplasm</location>
    </subcellularLocation>
</comment>
<evidence type="ECO:0000256" key="8">
    <source>
        <dbReference type="ARBA" id="ARBA00022827"/>
    </source>
</evidence>
<evidence type="ECO:0000256" key="3">
    <source>
        <dbReference type="ARBA" id="ARBA00008562"/>
    </source>
</evidence>
<proteinExistence type="inferred from homology"/>
<dbReference type="Gene3D" id="3.50.50.60">
    <property type="entry name" value="FAD/NAD(P)-binding domain"/>
    <property type="match status" value="1"/>
</dbReference>
<evidence type="ECO:0000256" key="11">
    <source>
        <dbReference type="ARBA" id="ARBA00048305"/>
    </source>
</evidence>
<evidence type="ECO:0000256" key="13">
    <source>
        <dbReference type="RuleBase" id="RU362049"/>
    </source>
</evidence>
<dbReference type="Gene3D" id="1.20.58.100">
    <property type="entry name" value="Fumarate reductase/succinate dehydrogenase flavoprotein-like, C-terminal domain"/>
    <property type="match status" value="1"/>
</dbReference>
<evidence type="ECO:0000313" key="16">
    <source>
        <dbReference type="EMBL" id="OCL33458.1"/>
    </source>
</evidence>
<dbReference type="AlphaFoldDB" id="A0A1C0ALL5"/>
<dbReference type="Pfam" id="PF00890">
    <property type="entry name" value="FAD_binding_2"/>
    <property type="match status" value="1"/>
</dbReference>
<dbReference type="PANTHER" id="PTHR42716:SF2">
    <property type="entry name" value="L-ASPARTATE OXIDASE, CHLOROPLASTIC"/>
    <property type="match status" value="1"/>
</dbReference>
<keyword evidence="9 13" id="KW-0560">Oxidoreductase</keyword>
<protein>
    <recommendedName>
        <fullName evidence="5 12">L-aspartate oxidase</fullName>
        <ecNumber evidence="4 12">1.4.3.16</ecNumber>
    </recommendedName>
</protein>
<dbReference type="InterPro" id="IPR003953">
    <property type="entry name" value="FAD-dep_OxRdtase_2_FAD-bd"/>
</dbReference>
<reference evidence="17" key="1">
    <citation type="submission" date="2016-07" db="EMBL/GenBank/DDBJ databases">
        <authorList>
            <person name="Florea S."/>
            <person name="Webb J.S."/>
            <person name="Jaromczyk J."/>
            <person name="Schardl C.L."/>
        </authorList>
    </citation>
    <scope>NUCLEOTIDE SEQUENCE [LARGE SCALE GENOMIC DNA]</scope>
    <source>
        <strain evidence="17">IPBSL-7</strain>
    </source>
</reference>
<dbReference type="NCBIfam" id="TIGR00551">
    <property type="entry name" value="nadB"/>
    <property type="match status" value="1"/>
</dbReference>
<organism evidence="16 17">
    <name type="scientific">Tessaracoccus lapidicaptus</name>
    <dbReference type="NCBI Taxonomy" id="1427523"/>
    <lineage>
        <taxon>Bacteria</taxon>
        <taxon>Bacillati</taxon>
        <taxon>Actinomycetota</taxon>
        <taxon>Actinomycetes</taxon>
        <taxon>Propionibacteriales</taxon>
        <taxon>Propionibacteriaceae</taxon>
        <taxon>Tessaracoccus</taxon>
    </lineage>
</organism>
<name>A0A1C0ALL5_9ACTN</name>
<dbReference type="GO" id="GO:0005737">
    <property type="term" value="C:cytoplasm"/>
    <property type="evidence" value="ECO:0007669"/>
    <property type="project" value="UniProtKB-SubCell"/>
</dbReference>
<dbReference type="InterPro" id="IPR037099">
    <property type="entry name" value="Fum_R/Succ_DH_flav-like_C_sf"/>
</dbReference>
<dbReference type="Proteomes" id="UP000093501">
    <property type="component" value="Unassembled WGS sequence"/>
</dbReference>
<dbReference type="SUPFAM" id="SSF51905">
    <property type="entry name" value="FAD/NAD(P)-binding domain"/>
    <property type="match status" value="1"/>
</dbReference>
<keyword evidence="6 13" id="KW-0285">Flavoprotein</keyword>
<evidence type="ECO:0000256" key="2">
    <source>
        <dbReference type="ARBA" id="ARBA00004950"/>
    </source>
</evidence>
<feature type="domain" description="Fumarate reductase/succinate dehydrogenase flavoprotein-like C-terminal" evidence="15">
    <location>
        <begin position="473"/>
        <end position="534"/>
    </location>
</feature>
<dbReference type="Gene3D" id="3.90.700.10">
    <property type="entry name" value="Succinate dehydrogenase/fumarate reductase flavoprotein, catalytic domain"/>
    <property type="match status" value="1"/>
</dbReference>
<evidence type="ECO:0000256" key="10">
    <source>
        <dbReference type="ARBA" id="ARBA00029426"/>
    </source>
</evidence>
<evidence type="ECO:0000256" key="7">
    <source>
        <dbReference type="ARBA" id="ARBA00022642"/>
    </source>
</evidence>